<protein>
    <submittedName>
        <fullName evidence="7">Geranylgeranyl diphosphate synthase, type I</fullName>
    </submittedName>
</protein>
<dbReference type="InterPro" id="IPR000092">
    <property type="entry name" value="Polyprenyl_synt"/>
</dbReference>
<keyword evidence="3 6" id="KW-0808">Transferase</keyword>
<accession>A0A1G7VJS9</accession>
<proteinExistence type="inferred from homology"/>
<dbReference type="OrthoDB" id="4497239at2"/>
<evidence type="ECO:0000256" key="6">
    <source>
        <dbReference type="RuleBase" id="RU004466"/>
    </source>
</evidence>
<evidence type="ECO:0000256" key="2">
    <source>
        <dbReference type="ARBA" id="ARBA00006706"/>
    </source>
</evidence>
<dbReference type="Gene3D" id="1.10.600.10">
    <property type="entry name" value="Farnesyl Diphosphate Synthase"/>
    <property type="match status" value="1"/>
</dbReference>
<evidence type="ECO:0000256" key="5">
    <source>
        <dbReference type="ARBA" id="ARBA00022842"/>
    </source>
</evidence>
<dbReference type="CDD" id="cd00685">
    <property type="entry name" value="Trans_IPPS_HT"/>
    <property type="match status" value="1"/>
</dbReference>
<organism evidence="7 8">
    <name type="scientific">Streptomyces griseoaurantiacus</name>
    <dbReference type="NCBI Taxonomy" id="68213"/>
    <lineage>
        <taxon>Bacteria</taxon>
        <taxon>Bacillati</taxon>
        <taxon>Actinomycetota</taxon>
        <taxon>Actinomycetes</taxon>
        <taxon>Kitasatosporales</taxon>
        <taxon>Streptomycetaceae</taxon>
        <taxon>Streptomyces</taxon>
        <taxon>Streptomyces aurantiacus group</taxon>
    </lineage>
</organism>
<evidence type="ECO:0000313" key="8">
    <source>
        <dbReference type="Proteomes" id="UP000198614"/>
    </source>
</evidence>
<dbReference type="AlphaFoldDB" id="A0A1G7VJS9"/>
<dbReference type="GO" id="GO:0004659">
    <property type="term" value="F:prenyltransferase activity"/>
    <property type="evidence" value="ECO:0007669"/>
    <property type="project" value="InterPro"/>
</dbReference>
<dbReference type="EMBL" id="FNAX01000023">
    <property type="protein sequence ID" value="SDG59659.1"/>
    <property type="molecule type" value="Genomic_DNA"/>
</dbReference>
<gene>
    <name evidence="7" type="ORF">SAMN05216260_12367</name>
</gene>
<dbReference type="InterPro" id="IPR033749">
    <property type="entry name" value="Polyprenyl_synt_CS"/>
</dbReference>
<dbReference type="Pfam" id="PF00348">
    <property type="entry name" value="polyprenyl_synt"/>
    <property type="match status" value="1"/>
</dbReference>
<keyword evidence="5" id="KW-0460">Magnesium</keyword>
<dbReference type="SFLD" id="SFLDS00005">
    <property type="entry name" value="Isoprenoid_Synthase_Type_I"/>
    <property type="match status" value="1"/>
</dbReference>
<name>A0A1G7VJS9_9ACTN</name>
<comment type="similarity">
    <text evidence="2 6">Belongs to the FPP/GGPP synthase family.</text>
</comment>
<dbReference type="Proteomes" id="UP000198614">
    <property type="component" value="Unassembled WGS sequence"/>
</dbReference>
<dbReference type="PANTHER" id="PTHR12001">
    <property type="entry name" value="GERANYLGERANYL PYROPHOSPHATE SYNTHASE"/>
    <property type="match status" value="1"/>
</dbReference>
<dbReference type="GO" id="GO:0008299">
    <property type="term" value="P:isoprenoid biosynthetic process"/>
    <property type="evidence" value="ECO:0007669"/>
    <property type="project" value="InterPro"/>
</dbReference>
<dbReference type="SUPFAM" id="SSF48576">
    <property type="entry name" value="Terpenoid synthases"/>
    <property type="match status" value="1"/>
</dbReference>
<dbReference type="SFLD" id="SFLDG01017">
    <property type="entry name" value="Polyprenyl_Transferase_Like"/>
    <property type="match status" value="1"/>
</dbReference>
<dbReference type="InterPro" id="IPR008949">
    <property type="entry name" value="Isoprenoid_synthase_dom_sf"/>
</dbReference>
<dbReference type="GO" id="GO:0046872">
    <property type="term" value="F:metal ion binding"/>
    <property type="evidence" value="ECO:0007669"/>
    <property type="project" value="UniProtKB-KW"/>
</dbReference>
<evidence type="ECO:0000256" key="3">
    <source>
        <dbReference type="ARBA" id="ARBA00022679"/>
    </source>
</evidence>
<evidence type="ECO:0000256" key="4">
    <source>
        <dbReference type="ARBA" id="ARBA00022723"/>
    </source>
</evidence>
<comment type="cofactor">
    <cofactor evidence="1">
        <name>Mg(2+)</name>
        <dbReference type="ChEBI" id="CHEBI:18420"/>
    </cofactor>
</comment>
<evidence type="ECO:0000313" key="7">
    <source>
        <dbReference type="EMBL" id="SDG59659.1"/>
    </source>
</evidence>
<dbReference type="PROSITE" id="PS00723">
    <property type="entry name" value="POLYPRENYL_SYNTHASE_1"/>
    <property type="match status" value="1"/>
</dbReference>
<sequence length="341" mass="35662">MTAEAVAARTAVREVTLSPAARELRRELDLRWPAGGDRMHEIARYALLAPGKLLRPLLLVASAEATGGSRSEVVPAALAVEYLHVASLIHDDVIDGDDLRRGQSSVHALYGVPDAIATGDALLFRVFSAVAECVALGVPDTAVLAAIRVLAEAGGDLCRGQVQEAELAAAWPGAGGLDAYREMASLKTGALLRAACRAGALLSGGSPEETEAVTVFAGHLGLAFQMYDDLLPYLADPAVTGKPGTSDAANLRPTFPVLLAHEAAGPEDRHRLEQALGGDFTPERTFAVLREVLLATGALDLARDRAYAEIARARAALAPLPSGDAHGLLSAIADLTVHRDR</sequence>
<dbReference type="PANTHER" id="PTHR12001:SF69">
    <property type="entry name" value="ALL TRANS-POLYPRENYL-DIPHOSPHATE SYNTHASE PDSS1"/>
    <property type="match status" value="1"/>
</dbReference>
<reference evidence="7 8" key="1">
    <citation type="submission" date="2016-10" db="EMBL/GenBank/DDBJ databases">
        <authorList>
            <person name="de Groot N.N."/>
        </authorList>
    </citation>
    <scope>NUCLEOTIDE SEQUENCE [LARGE SCALE GENOMIC DNA]</scope>
    <source>
        <strain evidence="7 8">CGMCC 4.1859</strain>
    </source>
</reference>
<evidence type="ECO:0000256" key="1">
    <source>
        <dbReference type="ARBA" id="ARBA00001946"/>
    </source>
</evidence>
<keyword evidence="4" id="KW-0479">Metal-binding</keyword>